<dbReference type="InterPro" id="IPR036291">
    <property type="entry name" value="NAD(P)-bd_dom_sf"/>
</dbReference>
<dbReference type="EMBL" id="BALE01000048">
    <property type="protein sequence ID" value="GAN55494.1"/>
    <property type="molecule type" value="Genomic_DNA"/>
</dbReference>
<dbReference type="OrthoDB" id="9803580at2"/>
<comment type="catalytic activity">
    <reaction evidence="11">
        <text>(6R)-5,10-methenyltetrahydrofolate + H2O = (6R)-10-formyltetrahydrofolate + H(+)</text>
        <dbReference type="Rhea" id="RHEA:23700"/>
        <dbReference type="ChEBI" id="CHEBI:15377"/>
        <dbReference type="ChEBI" id="CHEBI:15378"/>
        <dbReference type="ChEBI" id="CHEBI:57455"/>
        <dbReference type="ChEBI" id="CHEBI:195366"/>
        <dbReference type="EC" id="3.5.4.9"/>
    </reaction>
</comment>
<evidence type="ECO:0000313" key="15">
    <source>
        <dbReference type="Proteomes" id="UP000032679"/>
    </source>
</evidence>
<dbReference type="EC" id="3.5.4.9" evidence="11"/>
<evidence type="ECO:0000256" key="1">
    <source>
        <dbReference type="ARBA" id="ARBA00004777"/>
    </source>
</evidence>
<evidence type="ECO:0000259" key="12">
    <source>
        <dbReference type="Pfam" id="PF00763"/>
    </source>
</evidence>
<feature type="domain" description="Tetrahydrofolate dehydrogenase/cyclohydrolase catalytic" evidence="12">
    <location>
        <begin position="19"/>
        <end position="120"/>
    </location>
</feature>
<dbReference type="InterPro" id="IPR020630">
    <property type="entry name" value="THF_DH/CycHdrlase_cat_dom"/>
</dbReference>
<reference evidence="14 15" key="1">
    <citation type="submission" date="2012-10" db="EMBL/GenBank/DDBJ databases">
        <title>Genome sequencing of Tanticharoenia sakaeratensis NBRC 103193.</title>
        <authorList>
            <person name="Azuma Y."/>
            <person name="Hadano H."/>
            <person name="Hirakawa H."/>
            <person name="Matsushita K."/>
        </authorList>
    </citation>
    <scope>NUCLEOTIDE SEQUENCE [LARGE SCALE GENOMIC DNA]</scope>
    <source>
        <strain evidence="14 15">NBRC 103193</strain>
    </source>
</reference>
<evidence type="ECO:0000259" key="13">
    <source>
        <dbReference type="Pfam" id="PF02882"/>
    </source>
</evidence>
<dbReference type="UniPathway" id="UPA00193"/>
<dbReference type="EC" id="1.5.1.5" evidence="11"/>
<dbReference type="STRING" id="1231623.Tasa_048_119"/>
<dbReference type="GO" id="GO:0005829">
    <property type="term" value="C:cytosol"/>
    <property type="evidence" value="ECO:0007669"/>
    <property type="project" value="TreeGrafter"/>
</dbReference>
<dbReference type="Pfam" id="PF00763">
    <property type="entry name" value="THF_DHG_CYH"/>
    <property type="match status" value="1"/>
</dbReference>
<proteinExistence type="inferred from homology"/>
<dbReference type="SUPFAM" id="SSF51735">
    <property type="entry name" value="NAD(P)-binding Rossmann-fold domains"/>
    <property type="match status" value="1"/>
</dbReference>
<keyword evidence="10 11" id="KW-0511">Multifunctional enzyme</keyword>
<evidence type="ECO:0000256" key="5">
    <source>
        <dbReference type="ARBA" id="ARBA00022801"/>
    </source>
</evidence>
<dbReference type="GO" id="GO:0004477">
    <property type="term" value="F:methenyltetrahydrofolate cyclohydrolase activity"/>
    <property type="evidence" value="ECO:0007669"/>
    <property type="project" value="UniProtKB-UniRule"/>
</dbReference>
<dbReference type="Gene3D" id="3.40.50.10860">
    <property type="entry name" value="Leucine Dehydrogenase, chain A, domain 1"/>
    <property type="match status" value="1"/>
</dbReference>
<dbReference type="GO" id="GO:0004488">
    <property type="term" value="F:methylenetetrahydrofolate dehydrogenase (NADP+) activity"/>
    <property type="evidence" value="ECO:0007669"/>
    <property type="project" value="UniProtKB-UniRule"/>
</dbReference>
<accession>A0A0D6MP90</accession>
<name>A0A0D6MP90_9PROT</name>
<keyword evidence="8 11" id="KW-0368">Histidine biosynthesis</keyword>
<evidence type="ECO:0000256" key="9">
    <source>
        <dbReference type="ARBA" id="ARBA00023167"/>
    </source>
</evidence>
<dbReference type="AlphaFoldDB" id="A0A0D6MP90"/>
<organism evidence="14 15">
    <name type="scientific">Tanticharoenia sakaeratensis NBRC 103193</name>
    <dbReference type="NCBI Taxonomy" id="1231623"/>
    <lineage>
        <taxon>Bacteria</taxon>
        <taxon>Pseudomonadati</taxon>
        <taxon>Pseudomonadota</taxon>
        <taxon>Alphaproteobacteria</taxon>
        <taxon>Acetobacterales</taxon>
        <taxon>Acetobacteraceae</taxon>
        <taxon>Tanticharoenia</taxon>
    </lineage>
</organism>
<keyword evidence="6 11" id="KW-0521">NADP</keyword>
<comment type="caution">
    <text evidence="14">The sequence shown here is derived from an EMBL/GenBank/DDBJ whole genome shotgun (WGS) entry which is preliminary data.</text>
</comment>
<evidence type="ECO:0000256" key="4">
    <source>
        <dbReference type="ARBA" id="ARBA00022755"/>
    </source>
</evidence>
<comment type="caution">
    <text evidence="11">Lacks conserved residue(s) required for the propagation of feature annotation.</text>
</comment>
<keyword evidence="5 11" id="KW-0378">Hydrolase</keyword>
<evidence type="ECO:0000256" key="11">
    <source>
        <dbReference type="HAMAP-Rule" id="MF_01576"/>
    </source>
</evidence>
<dbReference type="InterPro" id="IPR020631">
    <property type="entry name" value="THF_DH/CycHdrlase_NAD-bd_dom"/>
</dbReference>
<evidence type="ECO:0000256" key="2">
    <source>
        <dbReference type="ARBA" id="ARBA00022563"/>
    </source>
</evidence>
<dbReference type="SUPFAM" id="SSF53223">
    <property type="entry name" value="Aminoacid dehydrogenase-like, N-terminal domain"/>
    <property type="match status" value="1"/>
</dbReference>
<feature type="binding site" evidence="11">
    <location>
        <begin position="165"/>
        <end position="167"/>
    </location>
    <ligand>
        <name>NADP(+)</name>
        <dbReference type="ChEBI" id="CHEBI:58349"/>
    </ligand>
</feature>
<keyword evidence="3 11" id="KW-0028">Amino-acid biosynthesis</keyword>
<evidence type="ECO:0000256" key="6">
    <source>
        <dbReference type="ARBA" id="ARBA00022857"/>
    </source>
</evidence>
<sequence>MTARLFDIDHEARALMDDAAIKARDVGARGRAPALVLVMVGADAATRTYVARKEADCARAGIAMRIVSLPPGTTQDTLLAAVRAACTDTAVDGVMVQLPLPAHLHAEAVIAAITPEKDVDGLTPRNTLALTSRAPAIVPCTVRAIAWLLARAEIATAGARMAIVGRGRLVGRPASLLFSGFVANAEVTLLHRGTRDLGGALRRADIVIAAAGSAGLIMASDLKPGSAVLDIGMSWPNGVLAGDVAPDAADVAGWITPPGASFGPMTRAMLLQNLLDCAQARSGS</sequence>
<keyword evidence="7 11" id="KW-0560">Oxidoreductase</keyword>
<keyword evidence="15" id="KW-1185">Reference proteome</keyword>
<dbReference type="InterPro" id="IPR000672">
    <property type="entry name" value="THF_DH/CycHdrlase"/>
</dbReference>
<dbReference type="GO" id="GO:0000105">
    <property type="term" value="P:L-histidine biosynthetic process"/>
    <property type="evidence" value="ECO:0007669"/>
    <property type="project" value="UniProtKB-KW"/>
</dbReference>
<dbReference type="PANTHER" id="PTHR48099">
    <property type="entry name" value="C-1-TETRAHYDROFOLATE SYNTHASE, CYTOPLASMIC-RELATED"/>
    <property type="match status" value="1"/>
</dbReference>
<evidence type="ECO:0000313" key="14">
    <source>
        <dbReference type="EMBL" id="GAN55494.1"/>
    </source>
</evidence>
<evidence type="ECO:0000256" key="3">
    <source>
        <dbReference type="ARBA" id="ARBA00022605"/>
    </source>
</evidence>
<comment type="pathway">
    <text evidence="1 11">One-carbon metabolism; tetrahydrofolate interconversion.</text>
</comment>
<comment type="catalytic activity">
    <reaction evidence="11">
        <text>(6R)-5,10-methylene-5,6,7,8-tetrahydrofolate + NADP(+) = (6R)-5,10-methenyltetrahydrofolate + NADPH</text>
        <dbReference type="Rhea" id="RHEA:22812"/>
        <dbReference type="ChEBI" id="CHEBI:15636"/>
        <dbReference type="ChEBI" id="CHEBI:57455"/>
        <dbReference type="ChEBI" id="CHEBI:57783"/>
        <dbReference type="ChEBI" id="CHEBI:58349"/>
        <dbReference type="EC" id="1.5.1.5"/>
    </reaction>
</comment>
<evidence type="ECO:0000256" key="7">
    <source>
        <dbReference type="ARBA" id="ARBA00023002"/>
    </source>
</evidence>
<comment type="subunit">
    <text evidence="11">Homodimer.</text>
</comment>
<evidence type="ECO:0000256" key="10">
    <source>
        <dbReference type="ARBA" id="ARBA00023268"/>
    </source>
</evidence>
<keyword evidence="9 11" id="KW-0486">Methionine biosynthesis</keyword>
<comment type="function">
    <text evidence="11">Catalyzes the oxidation of 5,10-methylenetetrahydrofolate to 5,10-methenyltetrahydrofolate and then the hydrolysis of 5,10-methenyltetrahydrofolate to 10-formyltetrahydrofolate.</text>
</comment>
<keyword evidence="2 11" id="KW-0554">One-carbon metabolism</keyword>
<keyword evidence="4 11" id="KW-0658">Purine biosynthesis</keyword>
<dbReference type="PRINTS" id="PR00085">
    <property type="entry name" value="THFDHDRGNASE"/>
</dbReference>
<dbReference type="HAMAP" id="MF_01576">
    <property type="entry name" value="THF_DHG_CYH"/>
    <property type="match status" value="1"/>
</dbReference>
<dbReference type="GO" id="GO:0035999">
    <property type="term" value="P:tetrahydrofolate interconversion"/>
    <property type="evidence" value="ECO:0007669"/>
    <property type="project" value="UniProtKB-UniRule"/>
</dbReference>
<dbReference type="Gene3D" id="3.40.50.720">
    <property type="entry name" value="NAD(P)-binding Rossmann-like Domain"/>
    <property type="match status" value="1"/>
</dbReference>
<dbReference type="PANTHER" id="PTHR48099:SF5">
    <property type="entry name" value="C-1-TETRAHYDROFOLATE SYNTHASE, CYTOPLASMIC"/>
    <property type="match status" value="1"/>
</dbReference>
<dbReference type="RefSeq" id="WP_048850671.1">
    <property type="nucleotide sequence ID" value="NZ_BALE01000048.1"/>
</dbReference>
<comment type="similarity">
    <text evidence="11">Belongs to the tetrahydrofolate dehydrogenase/cyclohydrolase family.</text>
</comment>
<feature type="domain" description="Tetrahydrofolate dehydrogenase/cyclohydrolase NAD(P)-binding" evidence="13">
    <location>
        <begin position="139"/>
        <end position="280"/>
    </location>
</feature>
<dbReference type="GO" id="GO:0009086">
    <property type="term" value="P:methionine biosynthetic process"/>
    <property type="evidence" value="ECO:0007669"/>
    <property type="project" value="UniProtKB-KW"/>
</dbReference>
<dbReference type="GO" id="GO:0006164">
    <property type="term" value="P:purine nucleotide biosynthetic process"/>
    <property type="evidence" value="ECO:0007669"/>
    <property type="project" value="UniProtKB-KW"/>
</dbReference>
<protein>
    <recommendedName>
        <fullName evidence="11">Bifunctional protein FolD</fullName>
    </recommendedName>
    <domain>
        <recommendedName>
            <fullName evidence="11">Methylenetetrahydrofolate dehydrogenase</fullName>
            <ecNumber evidence="11">1.5.1.5</ecNumber>
        </recommendedName>
    </domain>
    <domain>
        <recommendedName>
            <fullName evidence="11">Methenyltetrahydrofolate cyclohydrolase</fullName>
            <ecNumber evidence="11">3.5.4.9</ecNumber>
        </recommendedName>
    </domain>
</protein>
<gene>
    <name evidence="11" type="primary">folD</name>
    <name evidence="14" type="ORF">Tasa_048_119</name>
</gene>
<dbReference type="Pfam" id="PF02882">
    <property type="entry name" value="THF_DHG_CYH_C"/>
    <property type="match status" value="1"/>
</dbReference>
<dbReference type="InterPro" id="IPR046346">
    <property type="entry name" value="Aminoacid_DH-like_N_sf"/>
</dbReference>
<evidence type="ECO:0000256" key="8">
    <source>
        <dbReference type="ARBA" id="ARBA00023102"/>
    </source>
</evidence>
<dbReference type="Proteomes" id="UP000032679">
    <property type="component" value="Unassembled WGS sequence"/>
</dbReference>